<dbReference type="AlphaFoldDB" id="A0A7W7N6D9"/>
<dbReference type="InterPro" id="IPR014937">
    <property type="entry name" value="DUF1810"/>
</dbReference>
<dbReference type="Pfam" id="PF08837">
    <property type="entry name" value="DUF1810"/>
    <property type="match status" value="1"/>
</dbReference>
<proteinExistence type="predicted"/>
<dbReference type="Gene3D" id="1.25.40.380">
    <property type="entry name" value="Protein of unknown function DUF1810"/>
    <property type="match status" value="1"/>
</dbReference>
<dbReference type="Proteomes" id="UP000561681">
    <property type="component" value="Unassembled WGS sequence"/>
</dbReference>
<dbReference type="SUPFAM" id="SSF140736">
    <property type="entry name" value="Rv1873-like"/>
    <property type="match status" value="1"/>
</dbReference>
<evidence type="ECO:0000313" key="1">
    <source>
        <dbReference type="EMBL" id="MBB4801573.1"/>
    </source>
</evidence>
<gene>
    <name evidence="1" type="ORF">HNP37_001634</name>
</gene>
<name>A0A7W7N6D9_9FLAO</name>
<evidence type="ECO:0000313" key="2">
    <source>
        <dbReference type="Proteomes" id="UP000561681"/>
    </source>
</evidence>
<accession>A0A7W7N6D9</accession>
<protein>
    <submittedName>
        <fullName evidence="1">Uncharacterized protein (DUF1810 family)</fullName>
    </submittedName>
</protein>
<dbReference type="EMBL" id="JACHLD010000002">
    <property type="protein sequence ID" value="MBB4801573.1"/>
    <property type="molecule type" value="Genomic_DNA"/>
</dbReference>
<organism evidence="1 2">
    <name type="scientific">Flavobacterium nitrogenifigens</name>
    <dbReference type="NCBI Taxonomy" id="1617283"/>
    <lineage>
        <taxon>Bacteria</taxon>
        <taxon>Pseudomonadati</taxon>
        <taxon>Bacteroidota</taxon>
        <taxon>Flavobacteriia</taxon>
        <taxon>Flavobacteriales</taxon>
        <taxon>Flavobacteriaceae</taxon>
        <taxon>Flavobacterium</taxon>
    </lineage>
</organism>
<sequence>MLLEVLPIQETPFINELIQNQDMTYAQNDLTRFLDAQNKLYLTAFSEIKKGKKETHWMWFIFPQIKGLGKSTLSDYYAVADLKEATEFLNHPILSKHLIEISKLMLTLNKKSAEGILGELGAKKLHSSMSLFVQVENAHPVFQQVLDTFFFGHLDQMTLNFTQKNTVNLPVAVLS</sequence>
<reference evidence="1 2" key="1">
    <citation type="submission" date="2020-08" db="EMBL/GenBank/DDBJ databases">
        <title>Functional genomics of gut bacteria from endangered species of beetles.</title>
        <authorList>
            <person name="Carlos-Shanley C."/>
        </authorList>
    </citation>
    <scope>NUCLEOTIDE SEQUENCE [LARGE SCALE GENOMIC DNA]</scope>
    <source>
        <strain evidence="1 2">S00142</strain>
    </source>
</reference>
<comment type="caution">
    <text evidence="1">The sequence shown here is derived from an EMBL/GenBank/DDBJ whole genome shotgun (WGS) entry which is preliminary data.</text>
</comment>
<dbReference type="InterPro" id="IPR036287">
    <property type="entry name" value="Rv1873-like_sf"/>
</dbReference>
<keyword evidence="2" id="KW-1185">Reference proteome</keyword>